<dbReference type="AlphaFoldDB" id="A0A1Y1X579"/>
<dbReference type="PANTHER" id="PTHR33119:SF1">
    <property type="entry name" value="FE2OG DIOXYGENASE DOMAIN-CONTAINING PROTEIN"/>
    <property type="match status" value="1"/>
</dbReference>
<dbReference type="InterPro" id="IPR049207">
    <property type="entry name" value="DUF4246_N"/>
</dbReference>
<feature type="domain" description="DUF4246" evidence="2">
    <location>
        <begin position="7"/>
        <end position="60"/>
    </location>
</feature>
<dbReference type="InterPro" id="IPR025340">
    <property type="entry name" value="DUF4246"/>
</dbReference>
<evidence type="ECO:0000313" key="4">
    <source>
        <dbReference type="Proteomes" id="UP000193498"/>
    </source>
</evidence>
<comment type="caution">
    <text evidence="3">The sequence shown here is derived from an EMBL/GenBank/DDBJ whole genome shotgun (WGS) entry which is preliminary data.</text>
</comment>
<reference evidence="3 4" key="1">
    <citation type="submission" date="2016-07" db="EMBL/GenBank/DDBJ databases">
        <title>Pervasive Adenine N6-methylation of Active Genes in Fungi.</title>
        <authorList>
            <consortium name="DOE Joint Genome Institute"/>
            <person name="Mondo S.J."/>
            <person name="Dannebaum R.O."/>
            <person name="Kuo R.C."/>
            <person name="Labutti K."/>
            <person name="Haridas S."/>
            <person name="Kuo A."/>
            <person name="Salamov A."/>
            <person name="Ahrendt S.R."/>
            <person name="Lipzen A."/>
            <person name="Sullivan W."/>
            <person name="Andreopoulos W.B."/>
            <person name="Clum A."/>
            <person name="Lindquist E."/>
            <person name="Daum C."/>
            <person name="Ramamoorthy G.K."/>
            <person name="Gryganskyi A."/>
            <person name="Culley D."/>
            <person name="Magnuson J.K."/>
            <person name="James T.Y."/>
            <person name="O'Malley M.A."/>
            <person name="Stajich J.E."/>
            <person name="Spatafora J.W."/>
            <person name="Visel A."/>
            <person name="Grigoriev I.V."/>
        </authorList>
    </citation>
    <scope>NUCLEOTIDE SEQUENCE [LARGE SCALE GENOMIC DNA]</scope>
    <source>
        <strain evidence="3 4">CBS 931.73</strain>
    </source>
</reference>
<dbReference type="PANTHER" id="PTHR33119">
    <property type="entry name" value="IFI3P"/>
    <property type="match status" value="1"/>
</dbReference>
<dbReference type="STRING" id="1314790.A0A1Y1X579"/>
<name>A0A1Y1X579_9FUNG</name>
<dbReference type="Pfam" id="PF21666">
    <property type="entry name" value="DUF4246_N"/>
    <property type="match status" value="1"/>
</dbReference>
<dbReference type="InterPro" id="IPR049192">
    <property type="entry name" value="DUF4246_C"/>
</dbReference>
<dbReference type="OrthoDB" id="415532at2759"/>
<protein>
    <submittedName>
        <fullName evidence="3">Uncharacterized protein</fullName>
    </submittedName>
</protein>
<sequence length="530" mass="60502">MTFSREPFQKSFYVGDFDIGAPPKTLRELEVMKLSAHLRSKLDWHNKIHNPEIIYKWSEEAKAYGLTKAQVDFVLEELKYYASLRDDESGIEASAVDGVWQSDKLIEGVLKEELRRGVRGLEDIPEAYKDWHPGSNKQVLDLVHPSLYCFVSGVTRQIPPGKDMNAVLASCGSGEIKPLREVAEYSDNYAYSSKYQWLPADLFVSESGDVTFNSYINNLHPVWHHELYSTISKIFSRFVPLFNRVLTDLRHPRDNRIEVDPYTWYDNDSSMPDDDDDEAMDDWYQNRLPALPDAPAYSPPSAPAPSDIVDLRNSHLQVIVKIANIELTPENPEYPGGTWHVEGMLNESIVASGIYYWSSENVTKNELSFRVAVMDPGYEQNDDNGIEAVYGLVNNGPMNQVLGSAVTQEDRCIAFPNTLQHRVSPFRLSDPTKPGHRKILVFFLVDPTSTILSTSVVPPQQQSWLADQLSPIPPFKELSKEVLDSIVDFSELMTLQEAKKHREELMVERKYFVSQNNEQLFEREFSLCEH</sequence>
<evidence type="ECO:0000313" key="3">
    <source>
        <dbReference type="EMBL" id="ORX80805.1"/>
    </source>
</evidence>
<organism evidence="3 4">
    <name type="scientific">Basidiobolus meristosporus CBS 931.73</name>
    <dbReference type="NCBI Taxonomy" id="1314790"/>
    <lineage>
        <taxon>Eukaryota</taxon>
        <taxon>Fungi</taxon>
        <taxon>Fungi incertae sedis</taxon>
        <taxon>Zoopagomycota</taxon>
        <taxon>Entomophthoromycotina</taxon>
        <taxon>Basidiobolomycetes</taxon>
        <taxon>Basidiobolales</taxon>
        <taxon>Basidiobolaceae</taxon>
        <taxon>Basidiobolus</taxon>
    </lineage>
</organism>
<accession>A0A1Y1X579</accession>
<feature type="domain" description="DUF4246" evidence="1">
    <location>
        <begin position="69"/>
        <end position="467"/>
    </location>
</feature>
<dbReference type="InParanoid" id="A0A1Y1X579"/>
<dbReference type="Pfam" id="PF14033">
    <property type="entry name" value="DUF4246"/>
    <property type="match status" value="1"/>
</dbReference>
<gene>
    <name evidence="3" type="ORF">K493DRAFT_320815</name>
</gene>
<keyword evidence="4" id="KW-1185">Reference proteome</keyword>
<proteinExistence type="predicted"/>
<dbReference type="Proteomes" id="UP000193498">
    <property type="component" value="Unassembled WGS sequence"/>
</dbReference>
<dbReference type="EMBL" id="MCFE01000727">
    <property type="protein sequence ID" value="ORX80805.1"/>
    <property type="molecule type" value="Genomic_DNA"/>
</dbReference>
<evidence type="ECO:0000259" key="2">
    <source>
        <dbReference type="Pfam" id="PF21666"/>
    </source>
</evidence>
<evidence type="ECO:0000259" key="1">
    <source>
        <dbReference type="Pfam" id="PF14033"/>
    </source>
</evidence>